<dbReference type="SMART" id="SM00847">
    <property type="entry name" value="HA2"/>
    <property type="match status" value="1"/>
</dbReference>
<evidence type="ECO:0000256" key="7">
    <source>
        <dbReference type="ARBA" id="ARBA00023187"/>
    </source>
</evidence>
<dbReference type="CDD" id="cd17917">
    <property type="entry name" value="DEXHc_RHA-like"/>
    <property type="match status" value="1"/>
</dbReference>
<evidence type="ECO:0000313" key="12">
    <source>
        <dbReference type="Proteomes" id="UP001470230"/>
    </source>
</evidence>
<comment type="catalytic activity">
    <reaction evidence="8">
        <text>ATP + H2O = ADP + phosphate + H(+)</text>
        <dbReference type="Rhea" id="RHEA:13065"/>
        <dbReference type="ChEBI" id="CHEBI:15377"/>
        <dbReference type="ChEBI" id="CHEBI:15378"/>
        <dbReference type="ChEBI" id="CHEBI:30616"/>
        <dbReference type="ChEBI" id="CHEBI:43474"/>
        <dbReference type="ChEBI" id="CHEBI:456216"/>
        <dbReference type="EC" id="3.6.4.13"/>
    </reaction>
</comment>
<feature type="domain" description="Helicase ATP-binding" evidence="9">
    <location>
        <begin position="41"/>
        <end position="205"/>
    </location>
</feature>
<dbReference type="Pfam" id="PF07717">
    <property type="entry name" value="OB_NTP_bind"/>
    <property type="match status" value="1"/>
</dbReference>
<evidence type="ECO:0000259" key="9">
    <source>
        <dbReference type="PROSITE" id="PS51192"/>
    </source>
</evidence>
<dbReference type="Proteomes" id="UP001470230">
    <property type="component" value="Unassembled WGS sequence"/>
</dbReference>
<evidence type="ECO:0000256" key="3">
    <source>
        <dbReference type="ARBA" id="ARBA00022741"/>
    </source>
</evidence>
<organism evidence="11 12">
    <name type="scientific">Tritrichomonas musculus</name>
    <dbReference type="NCBI Taxonomy" id="1915356"/>
    <lineage>
        <taxon>Eukaryota</taxon>
        <taxon>Metamonada</taxon>
        <taxon>Parabasalia</taxon>
        <taxon>Tritrichomonadida</taxon>
        <taxon>Tritrichomonadidae</taxon>
        <taxon>Tritrichomonas</taxon>
    </lineage>
</organism>
<feature type="domain" description="Helicase C-terminal" evidence="10">
    <location>
        <begin position="224"/>
        <end position="409"/>
    </location>
</feature>
<dbReference type="PROSITE" id="PS51194">
    <property type="entry name" value="HELICASE_CTER"/>
    <property type="match status" value="1"/>
</dbReference>
<evidence type="ECO:0000256" key="1">
    <source>
        <dbReference type="ARBA" id="ARBA00012552"/>
    </source>
</evidence>
<keyword evidence="4" id="KW-0378">Hydrolase</keyword>
<dbReference type="InterPro" id="IPR007502">
    <property type="entry name" value="Helicase-assoc_dom"/>
</dbReference>
<dbReference type="PROSITE" id="PS00690">
    <property type="entry name" value="DEAH_ATP_HELICASE"/>
    <property type="match status" value="1"/>
</dbReference>
<name>A0ABR2KTL0_9EUKA</name>
<dbReference type="InterPro" id="IPR002464">
    <property type="entry name" value="DNA/RNA_helicase_DEAH_CS"/>
</dbReference>
<dbReference type="InterPro" id="IPR048333">
    <property type="entry name" value="HA2_WH"/>
</dbReference>
<dbReference type="CDD" id="cd18791">
    <property type="entry name" value="SF2_C_RHA"/>
    <property type="match status" value="1"/>
</dbReference>
<evidence type="ECO:0000256" key="6">
    <source>
        <dbReference type="ARBA" id="ARBA00022840"/>
    </source>
</evidence>
<dbReference type="Pfam" id="PF00271">
    <property type="entry name" value="Helicase_C"/>
    <property type="match status" value="1"/>
</dbReference>
<evidence type="ECO:0000256" key="8">
    <source>
        <dbReference type="ARBA" id="ARBA00047984"/>
    </source>
</evidence>
<keyword evidence="5" id="KW-0347">Helicase</keyword>
<sequence length="683" mass="77374">MSSDNEIQINPYTNKPYSEQYYAIKNKRIKLPVYQFQEDLINTIAENKITIIEGETGSGKTTQIPQFLLEANLISPDKQIVCTQPRRVAATSVAQRVANELDVECGDVVGYVVRFDTKTSERTKLVYMTDGLLLKEFVEDPNVEKYGIILIDEAHERNINSDIIIGLLKQLAERRDDIHIVIMSATLEIEKFQNFFGSDTPLLKVPGRQFKVDLIYLEEPVGSYLDEAVSIVCRIHQYEKPGGILLFLTGEEEIETACSRIRDKIAALIAKSEEGTLMDATVLPLYAALSPASQQEVFQPVEKNKRKIVVSTNIAETSVTIDGIVYVVDPGFVKQNQYDPQRHMSRLIVVPVSQAAANQRAGRAGRTQNGKCFRLYTEDAFNITLSPQTIPEILRSDISQVILTMLATGINDIVNFPFLDRPPLRQMLSAVEDLYFLGAITLKGELTEDGKKIALIPLEPRLSKIVISSYKFNCGYQIAMIVAILGESGRLFNRPAKDAQKADNAHQQFASPTGDHVTYLNIFEDYLQQPFRARKDWCLNNFLNPKLLDRADRSRQQIINLMKSLHIPVQKINADDPMRETNILKAILQGSFQQIAMFEERTNHYTFLFSDREADIHRASMLKNSGKWVVYSDYIFIKNDNLVTVSNIDPKWAIESSPAYFQPDNFEDSFAKRELFSNAAKDE</sequence>
<accession>A0ABR2KTL0</accession>
<dbReference type="InterPro" id="IPR027417">
    <property type="entry name" value="P-loop_NTPase"/>
</dbReference>
<keyword evidence="7" id="KW-0508">mRNA splicing</keyword>
<dbReference type="SMART" id="SM00487">
    <property type="entry name" value="DEXDc"/>
    <property type="match status" value="1"/>
</dbReference>
<evidence type="ECO:0000259" key="10">
    <source>
        <dbReference type="PROSITE" id="PS51194"/>
    </source>
</evidence>
<dbReference type="EMBL" id="JAPFFF010000003">
    <property type="protein sequence ID" value="KAK8894388.1"/>
    <property type="molecule type" value="Genomic_DNA"/>
</dbReference>
<dbReference type="Gene3D" id="3.40.50.300">
    <property type="entry name" value="P-loop containing nucleotide triphosphate hydrolases"/>
    <property type="match status" value="2"/>
</dbReference>
<dbReference type="InterPro" id="IPR011709">
    <property type="entry name" value="DEAD-box_helicase_OB_fold"/>
</dbReference>
<keyword evidence="12" id="KW-1185">Reference proteome</keyword>
<dbReference type="Pfam" id="PF21010">
    <property type="entry name" value="HA2_C"/>
    <property type="match status" value="1"/>
</dbReference>
<dbReference type="Pfam" id="PF04408">
    <property type="entry name" value="WHD_HA2"/>
    <property type="match status" value="1"/>
</dbReference>
<dbReference type="InterPro" id="IPR001650">
    <property type="entry name" value="Helicase_C-like"/>
</dbReference>
<dbReference type="PANTHER" id="PTHR18934">
    <property type="entry name" value="ATP-DEPENDENT RNA HELICASE"/>
    <property type="match status" value="1"/>
</dbReference>
<gene>
    <name evidence="11" type="ORF">M9Y10_022823</name>
</gene>
<dbReference type="InterPro" id="IPR014001">
    <property type="entry name" value="Helicase_ATP-bd"/>
</dbReference>
<dbReference type="InterPro" id="IPR011545">
    <property type="entry name" value="DEAD/DEAH_box_helicase_dom"/>
</dbReference>
<evidence type="ECO:0000313" key="11">
    <source>
        <dbReference type="EMBL" id="KAK8894388.1"/>
    </source>
</evidence>
<dbReference type="SMART" id="SM00490">
    <property type="entry name" value="HELICc"/>
    <property type="match status" value="1"/>
</dbReference>
<protein>
    <recommendedName>
        <fullName evidence="1">RNA helicase</fullName>
        <ecNumber evidence="1">3.6.4.13</ecNumber>
    </recommendedName>
</protein>
<dbReference type="Pfam" id="PF00270">
    <property type="entry name" value="DEAD"/>
    <property type="match status" value="1"/>
</dbReference>
<dbReference type="Gene3D" id="1.20.120.1080">
    <property type="match status" value="1"/>
</dbReference>
<dbReference type="SUPFAM" id="SSF52540">
    <property type="entry name" value="P-loop containing nucleoside triphosphate hydrolases"/>
    <property type="match status" value="1"/>
</dbReference>
<evidence type="ECO:0000256" key="5">
    <source>
        <dbReference type="ARBA" id="ARBA00022806"/>
    </source>
</evidence>
<evidence type="ECO:0000256" key="4">
    <source>
        <dbReference type="ARBA" id="ARBA00022801"/>
    </source>
</evidence>
<keyword evidence="6" id="KW-0067">ATP-binding</keyword>
<reference evidence="11 12" key="1">
    <citation type="submission" date="2024-04" db="EMBL/GenBank/DDBJ databases">
        <title>Tritrichomonas musculus Genome.</title>
        <authorList>
            <person name="Alves-Ferreira E."/>
            <person name="Grigg M."/>
            <person name="Lorenzi H."/>
            <person name="Galac M."/>
        </authorList>
    </citation>
    <scope>NUCLEOTIDE SEQUENCE [LARGE SCALE GENOMIC DNA]</scope>
    <source>
        <strain evidence="11 12">EAF2021</strain>
    </source>
</reference>
<proteinExistence type="predicted"/>
<dbReference type="PANTHER" id="PTHR18934:SF109">
    <property type="entry name" value="ATP-DEPENDENT RNA HELICASE DHX15 HOMOLOG"/>
    <property type="match status" value="1"/>
</dbReference>
<dbReference type="PROSITE" id="PS51192">
    <property type="entry name" value="HELICASE_ATP_BIND_1"/>
    <property type="match status" value="1"/>
</dbReference>
<dbReference type="EC" id="3.6.4.13" evidence="1"/>
<keyword evidence="2" id="KW-0507">mRNA processing</keyword>
<evidence type="ECO:0000256" key="2">
    <source>
        <dbReference type="ARBA" id="ARBA00022664"/>
    </source>
</evidence>
<keyword evidence="3" id="KW-0547">Nucleotide-binding</keyword>
<comment type="caution">
    <text evidence="11">The sequence shown here is derived from an EMBL/GenBank/DDBJ whole genome shotgun (WGS) entry which is preliminary data.</text>
</comment>